<organism evidence="3 4">
    <name type="scientific">Rhizobium calliandrae</name>
    <dbReference type="NCBI Taxonomy" id="1312182"/>
    <lineage>
        <taxon>Bacteria</taxon>
        <taxon>Pseudomonadati</taxon>
        <taxon>Pseudomonadota</taxon>
        <taxon>Alphaproteobacteria</taxon>
        <taxon>Hyphomicrobiales</taxon>
        <taxon>Rhizobiaceae</taxon>
        <taxon>Rhizobium/Agrobacterium group</taxon>
        <taxon>Rhizobium</taxon>
    </lineage>
</organism>
<accession>A0ABT7KN97</accession>
<keyword evidence="4" id="KW-1185">Reference proteome</keyword>
<feature type="signal peptide" evidence="1">
    <location>
        <begin position="1"/>
        <end position="22"/>
    </location>
</feature>
<dbReference type="PANTHER" id="PTHR38436">
    <property type="entry name" value="POLYKETIDE CYCLASE SNOAL-LIKE DOMAIN"/>
    <property type="match status" value="1"/>
</dbReference>
<dbReference type="InterPro" id="IPR009959">
    <property type="entry name" value="Cyclase_SnoaL-like"/>
</dbReference>
<dbReference type="EMBL" id="JARFYN010000068">
    <property type="protein sequence ID" value="MDL2410098.1"/>
    <property type="molecule type" value="Genomic_DNA"/>
</dbReference>
<dbReference type="RefSeq" id="WP_285883840.1">
    <property type="nucleotide sequence ID" value="NZ_JARFYN010000068.1"/>
</dbReference>
<name>A0ABT7KN97_9HYPH</name>
<evidence type="ECO:0000256" key="1">
    <source>
        <dbReference type="SAM" id="SignalP"/>
    </source>
</evidence>
<dbReference type="InterPro" id="IPR037401">
    <property type="entry name" value="SnoaL-like"/>
</dbReference>
<protein>
    <submittedName>
        <fullName evidence="3">Nuclear transport factor 2 family protein</fullName>
    </submittedName>
</protein>
<dbReference type="Proteomes" id="UP001172630">
    <property type="component" value="Unassembled WGS sequence"/>
</dbReference>
<keyword evidence="1" id="KW-0732">Signal</keyword>
<dbReference type="PANTHER" id="PTHR38436:SF1">
    <property type="entry name" value="ESTER CYCLASE"/>
    <property type="match status" value="1"/>
</dbReference>
<dbReference type="InterPro" id="IPR032710">
    <property type="entry name" value="NTF2-like_dom_sf"/>
</dbReference>
<dbReference type="Pfam" id="PF12680">
    <property type="entry name" value="SnoaL_2"/>
    <property type="match status" value="1"/>
</dbReference>
<gene>
    <name evidence="3" type="ORF">PY650_31675</name>
</gene>
<dbReference type="Gene3D" id="3.10.450.50">
    <property type="match status" value="1"/>
</dbReference>
<evidence type="ECO:0000313" key="3">
    <source>
        <dbReference type="EMBL" id="MDL2410098.1"/>
    </source>
</evidence>
<dbReference type="SUPFAM" id="SSF54427">
    <property type="entry name" value="NTF2-like"/>
    <property type="match status" value="1"/>
</dbReference>
<evidence type="ECO:0000259" key="2">
    <source>
        <dbReference type="Pfam" id="PF12680"/>
    </source>
</evidence>
<proteinExistence type="predicted"/>
<feature type="chain" id="PRO_5045882985" evidence="1">
    <location>
        <begin position="23"/>
        <end position="150"/>
    </location>
</feature>
<evidence type="ECO:0000313" key="4">
    <source>
        <dbReference type="Proteomes" id="UP001172630"/>
    </source>
</evidence>
<feature type="domain" description="SnoaL-like" evidence="2">
    <location>
        <begin position="37"/>
        <end position="132"/>
    </location>
</feature>
<comment type="caution">
    <text evidence="3">The sequence shown here is derived from an EMBL/GenBank/DDBJ whole genome shotgun (WGS) entry which is preliminary data.</text>
</comment>
<sequence>MSLIKALILGASITFAAANAHADEPTQIEKNKSIVVTFYNKALNDKDAEAAIALMGPTYTQHNANIPDGKEGFRQFFAAFNQKYPQSHSSIVRVFADGDYVILHVHLVREPGTRGEAVMDIFRLDKGKIVEHWDVLQPIPENIAHSNTMF</sequence>
<reference evidence="3" key="1">
    <citation type="submission" date="2023-06" db="EMBL/GenBank/DDBJ databases">
        <title>Phylogenetic Diversity of Rhizobium strains.</title>
        <authorList>
            <person name="Moura F.T."/>
            <person name="Helene L.C.F."/>
            <person name="Hungria M."/>
        </authorList>
    </citation>
    <scope>NUCLEOTIDE SEQUENCE</scope>
    <source>
        <strain evidence="3">CCGE524</strain>
    </source>
</reference>